<dbReference type="FunFam" id="2.60.220.30:FF:000002">
    <property type="entry name" value="Ankyrin-3 isoform 2"/>
    <property type="match status" value="1"/>
</dbReference>
<keyword evidence="4" id="KW-0597">Phosphoprotein</keyword>
<dbReference type="InterPro" id="IPR036770">
    <property type="entry name" value="Ankyrin_rpt-contain_sf"/>
</dbReference>
<evidence type="ECO:0000256" key="10">
    <source>
        <dbReference type="SAM" id="MobiDB-lite"/>
    </source>
</evidence>
<feature type="region of interest" description="Disordered" evidence="10">
    <location>
        <begin position="1471"/>
        <end position="1520"/>
    </location>
</feature>
<feature type="repeat" description="ANK" evidence="9">
    <location>
        <begin position="748"/>
        <end position="780"/>
    </location>
</feature>
<accession>A0AAX7VB79</accession>
<dbReference type="InterPro" id="IPR002110">
    <property type="entry name" value="Ankyrin_rpt"/>
</dbReference>
<feature type="region of interest" description="Disordered" evidence="10">
    <location>
        <begin position="1638"/>
        <end position="1719"/>
    </location>
</feature>
<dbReference type="PROSITE" id="PS51145">
    <property type="entry name" value="ZU5"/>
    <property type="match status" value="2"/>
</dbReference>
<dbReference type="InterPro" id="IPR000906">
    <property type="entry name" value="ZU5_dom"/>
</dbReference>
<dbReference type="Proteomes" id="UP000265100">
    <property type="component" value="Chromosome 8"/>
</dbReference>
<dbReference type="Pfam" id="PF17809">
    <property type="entry name" value="UPA_2"/>
    <property type="match status" value="1"/>
</dbReference>
<dbReference type="SUPFAM" id="SSF48403">
    <property type="entry name" value="Ankyrin repeat"/>
    <property type="match status" value="3"/>
</dbReference>
<evidence type="ECO:0000313" key="13">
    <source>
        <dbReference type="Ensembl" id="ENSACLP00000078332.1"/>
    </source>
</evidence>
<dbReference type="Pfam" id="PF13637">
    <property type="entry name" value="Ank_4"/>
    <property type="match status" value="2"/>
</dbReference>
<feature type="domain" description="ZU5" evidence="12">
    <location>
        <begin position="890"/>
        <end position="1045"/>
    </location>
</feature>
<feature type="repeat" description="ANK" evidence="9">
    <location>
        <begin position="220"/>
        <end position="252"/>
    </location>
</feature>
<dbReference type="PANTHER" id="PTHR24123:SF74">
    <property type="entry name" value="ANKYRIN 3"/>
    <property type="match status" value="1"/>
</dbReference>
<protein>
    <recommendedName>
        <fullName evidence="15">Ankyrin 3</fullName>
    </recommendedName>
</protein>
<feature type="compositionally biased region" description="Basic and acidic residues" evidence="10">
    <location>
        <begin position="1700"/>
        <end position="1711"/>
    </location>
</feature>
<evidence type="ECO:0000259" key="11">
    <source>
        <dbReference type="PROSITE" id="PS50017"/>
    </source>
</evidence>
<feature type="domain" description="Death" evidence="11">
    <location>
        <begin position="1386"/>
        <end position="1429"/>
    </location>
</feature>
<dbReference type="PANTHER" id="PTHR24123">
    <property type="entry name" value="ANKYRIN REPEAT-CONTAINING"/>
    <property type="match status" value="1"/>
</dbReference>
<feature type="repeat" description="ANK" evidence="9">
    <location>
        <begin position="616"/>
        <end position="648"/>
    </location>
</feature>
<dbReference type="InterPro" id="IPR040745">
    <property type="entry name" value="Ankyrin_UPA"/>
</dbReference>
<feature type="compositionally biased region" description="Gly residues" evidence="10">
    <location>
        <begin position="1658"/>
        <end position="1669"/>
    </location>
</feature>
<evidence type="ECO:0000256" key="8">
    <source>
        <dbReference type="ARBA" id="ARBA00023212"/>
    </source>
</evidence>
<reference evidence="13" key="2">
    <citation type="submission" date="2025-08" db="UniProtKB">
        <authorList>
            <consortium name="Ensembl"/>
        </authorList>
    </citation>
    <scope>IDENTIFICATION</scope>
</reference>
<reference evidence="13" key="1">
    <citation type="submission" date="2018-05" db="EMBL/GenBank/DDBJ databases">
        <authorList>
            <person name="Datahose"/>
        </authorList>
    </citation>
    <scope>NUCLEOTIDE SEQUENCE</scope>
</reference>
<name>A0AAX7VB79_ASTCA</name>
<feature type="repeat" description="ANK" evidence="9">
    <location>
        <begin position="59"/>
        <end position="91"/>
    </location>
</feature>
<dbReference type="FunFam" id="2.60.40.2660:FF:000001">
    <property type="entry name" value="Ankyrin-3 isoform 2"/>
    <property type="match status" value="1"/>
</dbReference>
<proteinExistence type="predicted"/>
<feature type="repeat" description="ANK" evidence="9">
    <location>
        <begin position="649"/>
        <end position="681"/>
    </location>
</feature>
<evidence type="ECO:0000256" key="5">
    <source>
        <dbReference type="ARBA" id="ARBA00022737"/>
    </source>
</evidence>
<dbReference type="GO" id="GO:0007165">
    <property type="term" value="P:signal transduction"/>
    <property type="evidence" value="ECO:0007669"/>
    <property type="project" value="InterPro"/>
</dbReference>
<evidence type="ECO:0000256" key="7">
    <source>
        <dbReference type="ARBA" id="ARBA00023136"/>
    </source>
</evidence>
<dbReference type="Gene3D" id="1.25.40.20">
    <property type="entry name" value="Ankyrin repeat-containing domain"/>
    <property type="match status" value="3"/>
</dbReference>
<feature type="domain" description="ZU5" evidence="12">
    <location>
        <begin position="1047"/>
        <end position="1194"/>
    </location>
</feature>
<dbReference type="FunFam" id="1.25.40.20:FF:000003">
    <property type="entry name" value="Ankyrin, isoform B"/>
    <property type="match status" value="1"/>
</dbReference>
<feature type="repeat" description="ANK" evidence="9">
    <location>
        <begin position="418"/>
        <end position="450"/>
    </location>
</feature>
<feature type="repeat" description="ANK" evidence="9">
    <location>
        <begin position="286"/>
        <end position="318"/>
    </location>
</feature>
<dbReference type="SMART" id="SM00218">
    <property type="entry name" value="ZU5"/>
    <property type="match status" value="1"/>
</dbReference>
<dbReference type="Pfam" id="PF00023">
    <property type="entry name" value="Ank"/>
    <property type="match status" value="4"/>
</dbReference>
<dbReference type="InterPro" id="IPR000488">
    <property type="entry name" value="Death_dom"/>
</dbReference>
<feature type="repeat" description="ANK" evidence="9">
    <location>
        <begin position="385"/>
        <end position="417"/>
    </location>
</feature>
<keyword evidence="3" id="KW-0963">Cytoplasm</keyword>
<feature type="compositionally biased region" description="Low complexity" evidence="10">
    <location>
        <begin position="1488"/>
        <end position="1506"/>
    </location>
</feature>
<dbReference type="FunFam" id="1.25.40.20:FF:000002">
    <property type="entry name" value="Ankyrin-2 isoform 2"/>
    <property type="match status" value="1"/>
</dbReference>
<dbReference type="GeneTree" id="ENSGT00940000154939"/>
<sequence>MLLILYLDSELNFLRCKCKNIFLQTDVNACYLRAARAGNLEKALDYLKNGVDINICNQNGLNALHLASKEGHVEVVAELIKQGANVDAATKKGNTALHIASLAGQTEVVKELVTHSANVNAQSQNGFTPLYMAAQENHLDVVQFLLDNGSSQSIATEDGFTPLAVALQQGHDQVVSLLLENDTKGKVRLPALHIAARKDDTKAAALLLQNDHNADVESKSGFTPLHIAAHYGNINVATLLLNRGAAVDFKARNDITPLHVASKRGNSNMVRLLLERGAKIDARTKDGLTPLHCGARSGHEQVVEMLLNRGAPILSKTKNGLSPLHMATQGDHLNCVQLLLHHDAPVDDVTNDYLTALHVAAHCGHYKVAKVIVDKKANPNAKALNGFTPLHIACKKNRLKVMELLLKHGASIQAVTESGLTPIHVAAFMGHENIVHQLINHGASPNTSNVRGETALHMAARAGQSNVVRYLIQNGARVDAKAKDDQTPLHISSRLGKQDIVQQLLANGAYSDATTNSGYTPLHLAAREGHRDIAATLLDHGASLGITTKKGFTPLHVAAKYGKIEVANLLLQKNAQPDAAGKSGLTPLHVAAHYDNQKVALLLLNQGASPHAAAKNGYTPLHIAAKKNQMEITTTLLEYSASTNSVTRQGITPLHLAAQEGNVDIVTLLLARDAPIHMGNKSGLTPLHLAAQEDKVNVAEVLCNQGAFIDPETKLGYTPLHVACHYGNVKMVNFLLKNQAKVNAKTKNGYTPLHQAAQQGHTHIINLLLHHGASPNELTNNGNSALSIARRLGYISVVDTLKVVTEETLTTQKHKMNVPETMNEVLDMSDDEGKVLLNSIFKVILLMYKYQGKTCLCNLKRDKFFKISAWVTFAFVAGISEYFSTVLSLFLVSFMVDARGGSMRGSRHNGMRIIIPPRKCTAPTRITCRLVKRHKLASPPPMVEGEGLASRLVEVGPAGAQFLGPVIVEIPHFGSMRGQERELILLRSENGETWKEHLYDCKTDDLNQLLNGMDEELDSPNELERKRICRIITKDFPQYFAVVSRIRQETHQMGPEGGTLCSRSVPLVQASFPEGALTKKIKVGLQAQPVPDEAVKKILGNRATFSPIVTVEPRRRKFHKPITMTIPVPPLSGEGLTNGYKGDYTPSLRLLCSITGGTSPAQWEDITGTTPLTFVNDCVSFTTNVSARFWLADCHQIPETVGLATQLYRELICVPYMAKFVVFAKMNDSVESSLRCFCMTDDKVDKTLEQQENFEEVARSKDIEVLEGRPIYVDCYGNLAPLTKAGQQLVLNFYAFKENRLPFCVKVRDPSQEPCGRLTFLKECKIMKGLPQTAVCNLNITLPAVKKVRSDKTKHVTLVVNNGAAEMSCCGTPALQFSYLYAAVTELARELDFSVDEINLIRVENPNSLTAQSFMLLKKWVHRDGKNATSKYRSRYGCCISYSYIFQLLLQTPSDLNYVPPTPLRSDDFFSEGDPLVESHNKSMLTRPSDLSLTQTTSTSSSDPLTVAPGPGSTATELPIAGPEDTETEMFTEEKTGLVCVERPDNDRRLVEQSGKETEEVKAGDHLVLESQGGAVKEKATADTGLGNGVEEEEEEEMTQERLNIPGDSVTEEQFIDEDGNLVTRKVIRKVVRRVFSSEERRQNEGEFIAAEEPAAAAGGGGVGGGVASGGADTASSSGAAARATGGKGKKKGKRSRHGHKEEPQRVKAEVAVETNCLT</sequence>
<dbReference type="Pfam" id="PF12796">
    <property type="entry name" value="Ank_2"/>
    <property type="match status" value="6"/>
</dbReference>
<dbReference type="FunFam" id="1.25.40.20:FF:000001">
    <property type="entry name" value="Ankyrin-2 isoform 2"/>
    <property type="match status" value="1"/>
</dbReference>
<keyword evidence="6 9" id="KW-0040">ANK repeat</keyword>
<feature type="repeat" description="ANK" evidence="9">
    <location>
        <begin position="352"/>
        <end position="384"/>
    </location>
</feature>
<dbReference type="PROSITE" id="PS50017">
    <property type="entry name" value="DEATH_DOMAIN"/>
    <property type="match status" value="1"/>
</dbReference>
<dbReference type="GO" id="GO:0016020">
    <property type="term" value="C:membrane"/>
    <property type="evidence" value="ECO:0007669"/>
    <property type="project" value="UniProtKB-SubCell"/>
</dbReference>
<feature type="compositionally biased region" description="Basic residues" evidence="10">
    <location>
        <begin position="1688"/>
        <end position="1699"/>
    </location>
</feature>
<keyword evidence="5" id="KW-0677">Repeat</keyword>
<dbReference type="Gene3D" id="1.10.533.10">
    <property type="entry name" value="Death Domain, Fas"/>
    <property type="match status" value="1"/>
</dbReference>
<feature type="repeat" description="ANK" evidence="9">
    <location>
        <begin position="517"/>
        <end position="549"/>
    </location>
</feature>
<feature type="repeat" description="ANK" evidence="9">
    <location>
        <begin position="484"/>
        <end position="516"/>
    </location>
</feature>
<keyword evidence="14" id="KW-1185">Reference proteome</keyword>
<feature type="repeat" description="ANK" evidence="9">
    <location>
        <begin position="550"/>
        <end position="582"/>
    </location>
</feature>
<keyword evidence="8" id="KW-0206">Cytoskeleton</keyword>
<feature type="compositionally biased region" description="Low complexity" evidence="10">
    <location>
        <begin position="1670"/>
        <end position="1685"/>
    </location>
</feature>
<evidence type="ECO:0000256" key="2">
    <source>
        <dbReference type="ARBA" id="ARBA00004370"/>
    </source>
</evidence>
<feature type="repeat" description="ANK" evidence="9">
    <location>
        <begin position="583"/>
        <end position="615"/>
    </location>
</feature>
<organism evidence="13 14">
    <name type="scientific">Astatotilapia calliptera</name>
    <name type="common">Eastern happy</name>
    <name type="synonym">Chromis callipterus</name>
    <dbReference type="NCBI Taxonomy" id="8154"/>
    <lineage>
        <taxon>Eukaryota</taxon>
        <taxon>Metazoa</taxon>
        <taxon>Chordata</taxon>
        <taxon>Craniata</taxon>
        <taxon>Vertebrata</taxon>
        <taxon>Euteleostomi</taxon>
        <taxon>Actinopterygii</taxon>
        <taxon>Neopterygii</taxon>
        <taxon>Teleostei</taxon>
        <taxon>Neoteleostei</taxon>
        <taxon>Acanthomorphata</taxon>
        <taxon>Ovalentaria</taxon>
        <taxon>Cichlomorphae</taxon>
        <taxon>Cichliformes</taxon>
        <taxon>Cichlidae</taxon>
        <taxon>African cichlids</taxon>
        <taxon>Pseudocrenilabrinae</taxon>
        <taxon>Haplochromini</taxon>
        <taxon>Astatotilapia</taxon>
    </lineage>
</organism>
<reference evidence="13" key="3">
    <citation type="submission" date="2025-09" db="UniProtKB">
        <authorList>
            <consortium name="Ensembl"/>
        </authorList>
    </citation>
    <scope>IDENTIFICATION</scope>
</reference>
<feature type="repeat" description="ANK" evidence="9">
    <location>
        <begin position="715"/>
        <end position="747"/>
    </location>
</feature>
<evidence type="ECO:0008006" key="15">
    <source>
        <dbReference type="Google" id="ProtNLM"/>
    </source>
</evidence>
<feature type="region of interest" description="Disordered" evidence="10">
    <location>
        <begin position="1574"/>
        <end position="1617"/>
    </location>
</feature>
<comment type="subcellular location">
    <subcellularLocation>
        <location evidence="1">Cytoplasm</location>
        <location evidence="1">Cytoskeleton</location>
    </subcellularLocation>
    <subcellularLocation>
        <location evidence="2">Membrane</location>
    </subcellularLocation>
</comment>
<dbReference type="InterPro" id="IPR051165">
    <property type="entry name" value="Multifunctional_ANK_Repeat"/>
</dbReference>
<dbReference type="SUPFAM" id="SSF47986">
    <property type="entry name" value="DEATH domain"/>
    <property type="match status" value="1"/>
</dbReference>
<evidence type="ECO:0000256" key="4">
    <source>
        <dbReference type="ARBA" id="ARBA00022553"/>
    </source>
</evidence>
<feature type="repeat" description="ANK" evidence="9">
    <location>
        <begin position="682"/>
        <end position="714"/>
    </location>
</feature>
<feature type="repeat" description="ANK" evidence="9">
    <location>
        <begin position="253"/>
        <end position="285"/>
    </location>
</feature>
<evidence type="ECO:0000259" key="12">
    <source>
        <dbReference type="PROSITE" id="PS51145"/>
    </source>
</evidence>
<evidence type="ECO:0000256" key="6">
    <source>
        <dbReference type="ARBA" id="ARBA00023043"/>
    </source>
</evidence>
<feature type="repeat" description="ANK" evidence="9">
    <location>
        <begin position="319"/>
        <end position="351"/>
    </location>
</feature>
<dbReference type="Gene3D" id="2.60.220.30">
    <property type="match status" value="2"/>
</dbReference>
<dbReference type="PROSITE" id="PS50297">
    <property type="entry name" value="ANK_REP_REGION"/>
    <property type="match status" value="21"/>
</dbReference>
<dbReference type="InterPro" id="IPR011029">
    <property type="entry name" value="DEATH-like_dom_sf"/>
</dbReference>
<evidence type="ECO:0000313" key="14">
    <source>
        <dbReference type="Proteomes" id="UP000265100"/>
    </source>
</evidence>
<dbReference type="GO" id="GO:0005856">
    <property type="term" value="C:cytoskeleton"/>
    <property type="evidence" value="ECO:0007669"/>
    <property type="project" value="UniProtKB-SubCell"/>
</dbReference>
<evidence type="ECO:0000256" key="3">
    <source>
        <dbReference type="ARBA" id="ARBA00022490"/>
    </source>
</evidence>
<feature type="repeat" description="ANK" evidence="9">
    <location>
        <begin position="92"/>
        <end position="124"/>
    </location>
</feature>
<keyword evidence="7" id="KW-0472">Membrane</keyword>
<evidence type="ECO:0000256" key="9">
    <source>
        <dbReference type="PROSITE-ProRule" id="PRU00023"/>
    </source>
</evidence>
<dbReference type="Gene3D" id="2.60.40.2660">
    <property type="match status" value="1"/>
</dbReference>
<dbReference type="Pfam" id="PF00531">
    <property type="entry name" value="Death"/>
    <property type="match status" value="1"/>
</dbReference>
<dbReference type="Pfam" id="PF00791">
    <property type="entry name" value="ZU5"/>
    <property type="match status" value="1"/>
</dbReference>
<dbReference type="PRINTS" id="PR01415">
    <property type="entry name" value="ANKYRIN"/>
</dbReference>
<dbReference type="SMART" id="SM00248">
    <property type="entry name" value="ANK"/>
    <property type="match status" value="22"/>
</dbReference>
<dbReference type="FunFam" id="2.60.220.30:FF:000001">
    <property type="entry name" value="Ankyrin-3 isoform 2"/>
    <property type="match status" value="1"/>
</dbReference>
<feature type="repeat" description="ANK" evidence="9">
    <location>
        <begin position="125"/>
        <end position="157"/>
    </location>
</feature>
<feature type="repeat" description="ANK" evidence="9">
    <location>
        <begin position="158"/>
        <end position="181"/>
    </location>
</feature>
<dbReference type="PROSITE" id="PS50088">
    <property type="entry name" value="ANK_REPEAT"/>
    <property type="match status" value="21"/>
</dbReference>
<dbReference type="Ensembl" id="ENSACLT00000088474.1">
    <property type="protein sequence ID" value="ENSACLP00000078332.1"/>
    <property type="gene ID" value="ENSACLG00000025143.2"/>
</dbReference>
<gene>
    <name evidence="13" type="primary">ANK3</name>
</gene>
<evidence type="ECO:0000256" key="1">
    <source>
        <dbReference type="ARBA" id="ARBA00004245"/>
    </source>
</evidence>
<feature type="repeat" description="ANK" evidence="9">
    <location>
        <begin position="451"/>
        <end position="483"/>
    </location>
</feature>